<comment type="caution">
    <text evidence="1">The sequence shown here is derived from an EMBL/GenBank/DDBJ whole genome shotgun (WGS) entry which is preliminary data.</text>
</comment>
<evidence type="ECO:0000313" key="1">
    <source>
        <dbReference type="EMBL" id="GAA1755423.1"/>
    </source>
</evidence>
<evidence type="ECO:0000313" key="2">
    <source>
        <dbReference type="Proteomes" id="UP001500506"/>
    </source>
</evidence>
<name>A0ABP4WLJ9_9MICO</name>
<reference evidence="2" key="1">
    <citation type="journal article" date="2019" name="Int. J. Syst. Evol. Microbiol.">
        <title>The Global Catalogue of Microorganisms (GCM) 10K type strain sequencing project: providing services to taxonomists for standard genome sequencing and annotation.</title>
        <authorList>
            <consortium name="The Broad Institute Genomics Platform"/>
            <consortium name="The Broad Institute Genome Sequencing Center for Infectious Disease"/>
            <person name="Wu L."/>
            <person name="Ma J."/>
        </authorList>
    </citation>
    <scope>NUCLEOTIDE SEQUENCE [LARGE SCALE GENOMIC DNA]</scope>
    <source>
        <strain evidence="2">JCM 14319</strain>
    </source>
</reference>
<proteinExistence type="predicted"/>
<sequence>MDGLVPIRSGKPGRLRSVGGCAERVCAHVSDARGLCGSPGSSHGRGRAHCVRGPTSNESSAYLSGSVEFTASECPRSSDGVTWSTIGRSLRFEQDQDSLSTLCRPPCDLAAIGFAERLRGRHISSLAQRPAGRSVKRTNPQNLVARHAVQILSRTAHLIVTIV</sequence>
<keyword evidence="2" id="KW-1185">Reference proteome</keyword>
<dbReference type="EMBL" id="BAAANH010000002">
    <property type="protein sequence ID" value="GAA1755423.1"/>
    <property type="molecule type" value="Genomic_DNA"/>
</dbReference>
<accession>A0ABP4WLJ9</accession>
<dbReference type="Proteomes" id="UP001500506">
    <property type="component" value="Unassembled WGS sequence"/>
</dbReference>
<protein>
    <submittedName>
        <fullName evidence="1">Uncharacterized protein</fullName>
    </submittedName>
</protein>
<organism evidence="1 2">
    <name type="scientific">Agromyces humatus</name>
    <dbReference type="NCBI Taxonomy" id="279573"/>
    <lineage>
        <taxon>Bacteria</taxon>
        <taxon>Bacillati</taxon>
        <taxon>Actinomycetota</taxon>
        <taxon>Actinomycetes</taxon>
        <taxon>Micrococcales</taxon>
        <taxon>Microbacteriaceae</taxon>
        <taxon>Agromyces</taxon>
    </lineage>
</organism>
<gene>
    <name evidence="1" type="ORF">GCM10009747_12020</name>
</gene>